<evidence type="ECO:0000313" key="3">
    <source>
        <dbReference type="Proteomes" id="UP000289437"/>
    </source>
</evidence>
<gene>
    <name evidence="2" type="ORF">GRAN_0906</name>
</gene>
<keyword evidence="1" id="KW-0812">Transmembrane</keyword>
<keyword evidence="1" id="KW-0472">Membrane</keyword>
<evidence type="ECO:0000313" key="2">
    <source>
        <dbReference type="EMBL" id="RXH57596.1"/>
    </source>
</evidence>
<keyword evidence="1" id="KW-1133">Transmembrane helix</keyword>
<comment type="caution">
    <text evidence="2">The sequence shown here is derived from an EMBL/GenBank/DDBJ whole genome shotgun (WGS) entry which is preliminary data.</text>
</comment>
<keyword evidence="3" id="KW-1185">Reference proteome</keyword>
<reference evidence="3" key="2">
    <citation type="submission" date="2019-02" db="EMBL/GenBank/DDBJ databases">
        <title>Granulicella sibirica sp. nov., a psychrotolerant acidobacterium isolated from an organic soil layer in forested tundra, West Siberia.</title>
        <authorList>
            <person name="Oshkin I.Y."/>
            <person name="Kulichevskaya I.S."/>
            <person name="Rijpstra W.I.C."/>
            <person name="Sinninghe Damste J.S."/>
            <person name="Rakitin A.L."/>
            <person name="Ravin N.V."/>
            <person name="Dedysh S.N."/>
        </authorList>
    </citation>
    <scope>NUCLEOTIDE SEQUENCE [LARGE SCALE GENOMIC DNA]</scope>
    <source>
        <strain evidence="3">AF10</strain>
    </source>
</reference>
<feature type="transmembrane region" description="Helical" evidence="1">
    <location>
        <begin position="6"/>
        <end position="24"/>
    </location>
</feature>
<sequence length="42" mass="4826">MSFGSSAFSSSTAVGMVFVLLKRVERTRRDARKVKFQMSNRR</sequence>
<reference evidence="2 3" key="1">
    <citation type="submission" date="2018-11" db="EMBL/GenBank/DDBJ databases">
        <authorList>
            <person name="Mardanov A.V."/>
            <person name="Ravin N.V."/>
            <person name="Dedysh S.N."/>
        </authorList>
    </citation>
    <scope>NUCLEOTIDE SEQUENCE [LARGE SCALE GENOMIC DNA]</scope>
    <source>
        <strain evidence="2 3">AF10</strain>
    </source>
</reference>
<dbReference type="EMBL" id="RDSM01000001">
    <property type="protein sequence ID" value="RXH57596.1"/>
    <property type="molecule type" value="Genomic_DNA"/>
</dbReference>
<dbReference type="Proteomes" id="UP000289437">
    <property type="component" value="Unassembled WGS sequence"/>
</dbReference>
<proteinExistence type="predicted"/>
<organism evidence="2 3">
    <name type="scientific">Granulicella sibirica</name>
    <dbReference type="NCBI Taxonomy" id="2479048"/>
    <lineage>
        <taxon>Bacteria</taxon>
        <taxon>Pseudomonadati</taxon>
        <taxon>Acidobacteriota</taxon>
        <taxon>Terriglobia</taxon>
        <taxon>Terriglobales</taxon>
        <taxon>Acidobacteriaceae</taxon>
        <taxon>Granulicella</taxon>
    </lineage>
</organism>
<evidence type="ECO:0000256" key="1">
    <source>
        <dbReference type="SAM" id="Phobius"/>
    </source>
</evidence>
<dbReference type="AlphaFoldDB" id="A0A4Q0T7E0"/>
<accession>A0A4Q0T7E0</accession>
<name>A0A4Q0T7E0_9BACT</name>
<protein>
    <submittedName>
        <fullName evidence="2">Uncharacterized protein</fullName>
    </submittedName>
</protein>